<gene>
    <name evidence="1" type="ORF">BBBOND_0101210</name>
</gene>
<keyword evidence="2" id="KW-1185">Reference proteome</keyword>
<dbReference type="KEGG" id="bbig:BBBOND_0101210"/>
<dbReference type="Proteomes" id="UP000033188">
    <property type="component" value="Chromosome 1"/>
</dbReference>
<protein>
    <submittedName>
        <fullName evidence="1">Uncharacterized protein</fullName>
    </submittedName>
</protein>
<dbReference type="EMBL" id="LK391707">
    <property type="protein sequence ID" value="CDR93792.1"/>
    <property type="molecule type" value="Genomic_DNA"/>
</dbReference>
<name>A0A061D110_BABBI</name>
<dbReference type="CDD" id="cd11715">
    <property type="entry name" value="THUMP_AdoMetMT"/>
    <property type="match status" value="1"/>
</dbReference>
<dbReference type="OrthoDB" id="361479at2759"/>
<sequence length="610" mass="68260">MPLKLKEAVTLFISVRRGLEGGLLNEIKRNSHLNVIERIHFKRQDIVPDVDPSINEGEGRIINAPVDLAGSRIRSSDENKWLYIQNVAEEPTTVRPKAVAPPHCGTKLTETCTLRLQSGGVEVKCNREWLIKCVLGLRAAESVWLRVGSPFRCHNSEQLVQRASALPWGEYLPNVNVESICIRVISRHSTVWSKHVIEEAVRQGIQSHFACNPVLKVRSAKKFGEICVSVTLNRNTCYVAVQCSSRLSPREYNFANATQQLSRLVGESAVPFWSLSKTRLQARLEASSISEGKGFRVAPVECPQQDGRDADHIKAIRREDYIQQQHILQGDKYDTADALVAGFLQTGSVFKALSSRPLQIWNPFCSNGLVTSEIVGLILQLPNFTQHNTPRALFRLLSAGNAADVYDDTIVEYLGGKKREARGVHIIASDTSLLKLSQTAEKLNKLHAFYEDLLDGMRNRTCTNFSAGDSEGSAITDQPTLYRNYRNRLPIQLSLHHAPLGVVAPLMYRPLVIAKIPSVRNRAYKERVYDTIREYKAFGHIIGSRSDWRGVFAIAKGTAFEHFSGLEWHCVAKATNSTGDVIKLLRWSGKSQKLGDPQDRLEQIHALDCL</sequence>
<dbReference type="OMA" id="NEIKHNK"/>
<dbReference type="RefSeq" id="XP_012765978.1">
    <property type="nucleotide sequence ID" value="XM_012910524.1"/>
</dbReference>
<evidence type="ECO:0000313" key="2">
    <source>
        <dbReference type="Proteomes" id="UP000033188"/>
    </source>
</evidence>
<dbReference type="Gene3D" id="3.30.2130.30">
    <property type="match status" value="1"/>
</dbReference>
<organism evidence="1 2">
    <name type="scientific">Babesia bigemina</name>
    <dbReference type="NCBI Taxonomy" id="5866"/>
    <lineage>
        <taxon>Eukaryota</taxon>
        <taxon>Sar</taxon>
        <taxon>Alveolata</taxon>
        <taxon>Apicomplexa</taxon>
        <taxon>Aconoidasida</taxon>
        <taxon>Piroplasmida</taxon>
        <taxon>Babesiidae</taxon>
        <taxon>Babesia</taxon>
    </lineage>
</organism>
<dbReference type="GeneID" id="24562333"/>
<accession>A0A061D110</accession>
<evidence type="ECO:0000313" key="1">
    <source>
        <dbReference type="EMBL" id="CDR93792.1"/>
    </source>
</evidence>
<reference evidence="2" key="1">
    <citation type="journal article" date="2014" name="Nucleic Acids Res.">
        <title>The evolutionary dynamics of variant antigen genes in Babesia reveal a history of genomic innovation underlying host-parasite interaction.</title>
        <authorList>
            <person name="Jackson A.P."/>
            <person name="Otto T.D."/>
            <person name="Darby A."/>
            <person name="Ramaprasad A."/>
            <person name="Xia D."/>
            <person name="Echaide I.E."/>
            <person name="Farber M."/>
            <person name="Gahlot S."/>
            <person name="Gamble J."/>
            <person name="Gupta D."/>
            <person name="Gupta Y."/>
            <person name="Jackson L."/>
            <person name="Malandrin L."/>
            <person name="Malas T.B."/>
            <person name="Moussa E."/>
            <person name="Nair M."/>
            <person name="Reid A.J."/>
            <person name="Sanders M."/>
            <person name="Sharma J."/>
            <person name="Tracey A."/>
            <person name="Quail M.A."/>
            <person name="Weir W."/>
            <person name="Wastling J.M."/>
            <person name="Hall N."/>
            <person name="Willadsen P."/>
            <person name="Lingelbach K."/>
            <person name="Shiels B."/>
            <person name="Tait A."/>
            <person name="Berriman M."/>
            <person name="Allred D.R."/>
            <person name="Pain A."/>
        </authorList>
    </citation>
    <scope>NUCLEOTIDE SEQUENCE [LARGE SCALE GENOMIC DNA]</scope>
    <source>
        <strain evidence="2">Bond</strain>
    </source>
</reference>
<dbReference type="AlphaFoldDB" id="A0A061D110"/>
<proteinExistence type="predicted"/>
<dbReference type="VEuPathDB" id="PiroplasmaDB:BBBOND_0101210"/>